<dbReference type="AlphaFoldDB" id="A0A7C4DZY5"/>
<sequence length="148" mass="15114">MKVKNLVKKPDNKALSGPILALILLVVGVALALVAASIAGGFLFGWGAAPKVSIEKVDILVDTNGNGFITVDVRNAGGSVLTGCQVTAINLDATFVPDSQDIAAGRSQTFTADNVAGTVLGDVYTFRVQCTAPNGQTVSDTKTGVAHT</sequence>
<name>A0A7C4DZY5_CALS0</name>
<gene>
    <name evidence="2" type="ORF">ENT82_00700</name>
</gene>
<evidence type="ECO:0000256" key="1">
    <source>
        <dbReference type="SAM" id="Phobius"/>
    </source>
</evidence>
<dbReference type="EMBL" id="DTAD01000010">
    <property type="protein sequence ID" value="HGN89638.1"/>
    <property type="molecule type" value="Genomic_DNA"/>
</dbReference>
<protein>
    <recommendedName>
        <fullName evidence="3">Type IV pilin</fullName>
    </recommendedName>
</protein>
<reference evidence="2" key="1">
    <citation type="journal article" date="2020" name="mSystems">
        <title>Genome- and Community-Level Interaction Insights into Carbon Utilization and Element Cycling Functions of Hydrothermarchaeota in Hydrothermal Sediment.</title>
        <authorList>
            <person name="Zhou Z."/>
            <person name="Liu Y."/>
            <person name="Xu W."/>
            <person name="Pan J."/>
            <person name="Luo Z.H."/>
            <person name="Li M."/>
        </authorList>
    </citation>
    <scope>NUCLEOTIDE SEQUENCE [LARGE SCALE GENOMIC DNA]</scope>
    <source>
        <strain evidence="2">SpSt-613</strain>
    </source>
</reference>
<keyword evidence="1" id="KW-0812">Transmembrane</keyword>
<comment type="caution">
    <text evidence="2">The sequence shown here is derived from an EMBL/GenBank/DDBJ whole genome shotgun (WGS) entry which is preliminary data.</text>
</comment>
<feature type="transmembrane region" description="Helical" evidence="1">
    <location>
        <begin position="20"/>
        <end position="46"/>
    </location>
</feature>
<organism evidence="2">
    <name type="scientific">Caldiarchaeum subterraneum</name>
    <dbReference type="NCBI Taxonomy" id="311458"/>
    <lineage>
        <taxon>Archaea</taxon>
        <taxon>Nitrososphaerota</taxon>
        <taxon>Candidatus Caldarchaeales</taxon>
        <taxon>Candidatus Caldarchaeaceae</taxon>
        <taxon>Candidatus Caldarchaeum</taxon>
    </lineage>
</organism>
<evidence type="ECO:0008006" key="3">
    <source>
        <dbReference type="Google" id="ProtNLM"/>
    </source>
</evidence>
<proteinExistence type="predicted"/>
<evidence type="ECO:0000313" key="2">
    <source>
        <dbReference type="EMBL" id="HGN89638.1"/>
    </source>
</evidence>
<accession>A0A7C4DZY5</accession>
<keyword evidence="1" id="KW-1133">Transmembrane helix</keyword>
<keyword evidence="1" id="KW-0472">Membrane</keyword>